<keyword evidence="10" id="KW-0472">Membrane</keyword>
<dbReference type="GO" id="GO:0003723">
    <property type="term" value="F:RNA binding"/>
    <property type="evidence" value="ECO:0007669"/>
    <property type="project" value="UniProtKB-KW"/>
</dbReference>
<dbReference type="Gene3D" id="2.40.50.140">
    <property type="entry name" value="Nucleic acid-binding proteins"/>
    <property type="match status" value="1"/>
</dbReference>
<feature type="compositionally biased region" description="Basic and acidic residues" evidence="11">
    <location>
        <begin position="597"/>
        <end position="610"/>
    </location>
</feature>
<evidence type="ECO:0000259" key="12">
    <source>
        <dbReference type="PROSITE" id="PS50126"/>
    </source>
</evidence>
<dbReference type="PANTHER" id="PTHR30001">
    <property type="entry name" value="RIBONUCLEASE"/>
    <property type="match status" value="1"/>
</dbReference>
<evidence type="ECO:0000256" key="2">
    <source>
        <dbReference type="ARBA" id="ARBA00022475"/>
    </source>
</evidence>
<evidence type="ECO:0000313" key="14">
    <source>
        <dbReference type="Proteomes" id="UP000747791"/>
    </source>
</evidence>
<dbReference type="PROSITE" id="PS50126">
    <property type="entry name" value="S1"/>
    <property type="match status" value="1"/>
</dbReference>
<accession>A0A966HRH7</accession>
<dbReference type="InterPro" id="IPR019307">
    <property type="entry name" value="RNA-bd_AU-1/RNase_E/G"/>
</dbReference>
<evidence type="ECO:0000256" key="1">
    <source>
        <dbReference type="ARBA" id="ARBA00001946"/>
    </source>
</evidence>
<dbReference type="GO" id="GO:0016787">
    <property type="term" value="F:hydrolase activity"/>
    <property type="evidence" value="ECO:0007669"/>
    <property type="project" value="UniProtKB-KW"/>
</dbReference>
<dbReference type="Gene3D" id="3.40.1260.20">
    <property type="entry name" value="Ribonuclease E, catalytic domain"/>
    <property type="match status" value="1"/>
</dbReference>
<feature type="compositionally biased region" description="Basic and acidic residues" evidence="11">
    <location>
        <begin position="102"/>
        <end position="114"/>
    </location>
</feature>
<dbReference type="CDD" id="cd04453">
    <property type="entry name" value="S1_RNase_E"/>
    <property type="match status" value="1"/>
</dbReference>
<comment type="cofactor">
    <cofactor evidence="1">
        <name>Mg(2+)</name>
        <dbReference type="ChEBI" id="CHEBI:18420"/>
    </cofactor>
</comment>
<name>A0A966HRH7_9PROT</name>
<keyword evidence="3" id="KW-0997">Cell inner membrane</keyword>
<reference evidence="13" key="1">
    <citation type="submission" date="2018-10" db="EMBL/GenBank/DDBJ databases">
        <title>Iterative Subtractive Binning of Freshwater Chronoseries Metagenomes Recovers Nearly Complete Genomes from over Four Hundred Novel Species.</title>
        <authorList>
            <person name="Rodriguez-R L.M."/>
            <person name="Tsementzi D."/>
            <person name="Luo C."/>
            <person name="Konstantinidis K.T."/>
        </authorList>
    </citation>
    <scope>NUCLEOTIDE SEQUENCE</scope>
    <source>
        <strain evidence="13">WB8_2A_004</strain>
    </source>
</reference>
<dbReference type="GO" id="GO:0046872">
    <property type="term" value="F:metal ion binding"/>
    <property type="evidence" value="ECO:0007669"/>
    <property type="project" value="UniProtKB-KW"/>
</dbReference>
<evidence type="ECO:0000256" key="6">
    <source>
        <dbReference type="ARBA" id="ARBA00022759"/>
    </source>
</evidence>
<dbReference type="EMBL" id="RGOB01000061">
    <property type="protein sequence ID" value="NCU53182.1"/>
    <property type="molecule type" value="Genomic_DNA"/>
</dbReference>
<feature type="region of interest" description="Disordered" evidence="11">
    <location>
        <begin position="576"/>
        <end position="640"/>
    </location>
</feature>
<keyword evidence="2" id="KW-1003">Cell membrane</keyword>
<dbReference type="GO" id="GO:0005737">
    <property type="term" value="C:cytoplasm"/>
    <property type="evidence" value="ECO:0007669"/>
    <property type="project" value="TreeGrafter"/>
</dbReference>
<dbReference type="GO" id="GO:0004519">
    <property type="term" value="F:endonuclease activity"/>
    <property type="evidence" value="ECO:0007669"/>
    <property type="project" value="UniProtKB-KW"/>
</dbReference>
<protein>
    <submittedName>
        <fullName evidence="13">Rne/Rng family ribonuclease</fullName>
    </submittedName>
</protein>
<dbReference type="SMART" id="SM00316">
    <property type="entry name" value="S1"/>
    <property type="match status" value="1"/>
</dbReference>
<dbReference type="AlphaFoldDB" id="A0A966HRH7"/>
<dbReference type="NCBIfam" id="TIGR00757">
    <property type="entry name" value="RNaseEG"/>
    <property type="match status" value="1"/>
</dbReference>
<evidence type="ECO:0000256" key="10">
    <source>
        <dbReference type="ARBA" id="ARBA00023136"/>
    </source>
</evidence>
<feature type="compositionally biased region" description="Basic and acidic residues" evidence="11">
    <location>
        <begin position="148"/>
        <end position="157"/>
    </location>
</feature>
<dbReference type="Pfam" id="PF00575">
    <property type="entry name" value="S1"/>
    <property type="match status" value="1"/>
</dbReference>
<dbReference type="Proteomes" id="UP000747791">
    <property type="component" value="Unassembled WGS sequence"/>
</dbReference>
<comment type="caution">
    <text evidence="13">The sequence shown here is derived from an EMBL/GenBank/DDBJ whole genome shotgun (WGS) entry which is preliminary data.</text>
</comment>
<dbReference type="InterPro" id="IPR004659">
    <property type="entry name" value="RNase_E/G"/>
</dbReference>
<keyword evidence="5" id="KW-0479">Metal-binding</keyword>
<evidence type="ECO:0000256" key="3">
    <source>
        <dbReference type="ARBA" id="ARBA00022519"/>
    </source>
</evidence>
<evidence type="ECO:0000256" key="8">
    <source>
        <dbReference type="ARBA" id="ARBA00022842"/>
    </source>
</evidence>
<evidence type="ECO:0000256" key="5">
    <source>
        <dbReference type="ARBA" id="ARBA00022723"/>
    </source>
</evidence>
<dbReference type="GO" id="GO:0006364">
    <property type="term" value="P:rRNA processing"/>
    <property type="evidence" value="ECO:0007669"/>
    <property type="project" value="TreeGrafter"/>
</dbReference>
<dbReference type="SUPFAM" id="SSF50249">
    <property type="entry name" value="Nucleic acid-binding proteins"/>
    <property type="match status" value="1"/>
</dbReference>
<evidence type="ECO:0000313" key="13">
    <source>
        <dbReference type="EMBL" id="NCU53182.1"/>
    </source>
</evidence>
<keyword evidence="6" id="KW-0255">Endonuclease</keyword>
<feature type="compositionally biased region" description="Basic and acidic residues" evidence="11">
    <location>
        <begin position="576"/>
        <end position="590"/>
    </location>
</feature>
<feature type="compositionally biased region" description="Basic residues" evidence="11">
    <location>
        <begin position="611"/>
        <end position="620"/>
    </location>
</feature>
<dbReference type="Pfam" id="PF10150">
    <property type="entry name" value="RNase_E_G"/>
    <property type="match status" value="1"/>
</dbReference>
<feature type="domain" description="S1 motif" evidence="12">
    <location>
        <begin position="40"/>
        <end position="123"/>
    </location>
</feature>
<keyword evidence="9" id="KW-0694">RNA-binding</keyword>
<proteinExistence type="predicted"/>
<evidence type="ECO:0000256" key="4">
    <source>
        <dbReference type="ARBA" id="ARBA00022722"/>
    </source>
</evidence>
<dbReference type="InterPro" id="IPR012340">
    <property type="entry name" value="NA-bd_OB-fold"/>
</dbReference>
<dbReference type="GO" id="GO:0004540">
    <property type="term" value="F:RNA nuclease activity"/>
    <property type="evidence" value="ECO:0007669"/>
    <property type="project" value="InterPro"/>
</dbReference>
<evidence type="ECO:0000256" key="7">
    <source>
        <dbReference type="ARBA" id="ARBA00022801"/>
    </source>
</evidence>
<keyword evidence="4" id="KW-0540">Nuclease</keyword>
<keyword evidence="8" id="KW-0460">Magnesium</keyword>
<feature type="compositionally biased region" description="Basic and acidic residues" evidence="11">
    <location>
        <begin position="621"/>
        <end position="640"/>
    </location>
</feature>
<evidence type="ECO:0000256" key="9">
    <source>
        <dbReference type="ARBA" id="ARBA00022884"/>
    </source>
</evidence>
<sequence>MSKDLLIDASHPEETRIAIKSDHGIEEYEYENIHRKNLKGNIYLGKVSRIEPSLQAAFVDFGNERHGFLAFNDIQSDYYQIPQADKDRIKKEEEEARAKLLEENDKEIVEHAEQGEDINLQDKNSSNGDQDEENIGNKASDEDVNSNEENHVEDKPKNNRSFYRFKRYRIQEVIKPGQIVLIQIVKEERGKKGAALTTFISLAGKYIVLMPNTAKGGGISRKIYSSSDRKKMKEIINDLELPKTMGLIVRTAGANKTKNEIKDDLTNLLGTWEEIRKKTLKSIAPSTIYEEEDLIARAIRDFYSKDIDSIIVDGDKAFEAAKKYAKKISSAHVKNIVKYKGKIPIFHHYNIEKYLNSIFEPRIELKSGGYIIISPTEALVSIDINSGRSTRERNVEKTALTNNLEAAEEIARQVKLRDLAGLIVIDFIDMENYSNKRLVERKLRESLKNDKARIQFGRISNFGLLEMTRQRLRESSIKWEIQLSVDSFALKILKLLEERAFSDEKIKIIDVSLSKKIIDILNNNYSTELKFFKDKYKFKINLVQNAEFLSQEFLFSFYDSKKKLISEFNGTEVKEPSLKEKDVSSVKEETKEDSEEKQETVDDKKHEGYKGKRKKFFNKNRFKDNKRTKKKETEVAKEVI</sequence>
<feature type="region of interest" description="Disordered" evidence="11">
    <location>
        <begin position="102"/>
        <end position="158"/>
    </location>
</feature>
<dbReference type="InterPro" id="IPR003029">
    <property type="entry name" value="S1_domain"/>
</dbReference>
<gene>
    <name evidence="13" type="ORF">EBX74_02620</name>
</gene>
<keyword evidence="7" id="KW-0378">Hydrolase</keyword>
<evidence type="ECO:0000256" key="11">
    <source>
        <dbReference type="SAM" id="MobiDB-lite"/>
    </source>
</evidence>
<organism evidence="13 14">
    <name type="scientific">Candidatus Fonsibacter lacus</name>
    <dbReference type="NCBI Taxonomy" id="2576439"/>
    <lineage>
        <taxon>Bacteria</taxon>
        <taxon>Pseudomonadati</taxon>
        <taxon>Pseudomonadota</taxon>
        <taxon>Alphaproteobacteria</taxon>
        <taxon>Candidatus Pelagibacterales</taxon>
        <taxon>Candidatus Pelagibacterales incertae sedis</taxon>
        <taxon>Candidatus Fonsibacter</taxon>
    </lineage>
</organism>
<dbReference type="PANTHER" id="PTHR30001:SF1">
    <property type="entry name" value="RIBONUCLEASE E_G-LIKE PROTEIN, CHLOROPLASTIC"/>
    <property type="match status" value="1"/>
</dbReference>